<accession>K3WPV7</accession>
<organism evidence="1 2">
    <name type="scientific">Globisporangium ultimum (strain ATCC 200006 / CBS 805.95 / DAOM BR144)</name>
    <name type="common">Pythium ultimum</name>
    <dbReference type="NCBI Taxonomy" id="431595"/>
    <lineage>
        <taxon>Eukaryota</taxon>
        <taxon>Sar</taxon>
        <taxon>Stramenopiles</taxon>
        <taxon>Oomycota</taxon>
        <taxon>Peronosporomycetes</taxon>
        <taxon>Pythiales</taxon>
        <taxon>Pythiaceae</taxon>
        <taxon>Globisporangium</taxon>
    </lineage>
</organism>
<reference evidence="2" key="2">
    <citation type="submission" date="2010-04" db="EMBL/GenBank/DDBJ databases">
        <authorList>
            <person name="Buell R."/>
            <person name="Hamilton J."/>
            <person name="Hostetler J."/>
        </authorList>
    </citation>
    <scope>NUCLEOTIDE SEQUENCE [LARGE SCALE GENOMIC DNA]</scope>
    <source>
        <strain evidence="2">DAOM:BR144</strain>
    </source>
</reference>
<proteinExistence type="predicted"/>
<name>K3WPV7_GLOUD</name>
<dbReference type="EnsemblProtists" id="PYU1_T006999">
    <property type="protein sequence ID" value="PYU1_T006999"/>
    <property type="gene ID" value="PYU1_G006984"/>
</dbReference>
<dbReference type="HOGENOM" id="CLU_187217_0_0_1"/>
<dbReference type="InParanoid" id="K3WPV7"/>
<dbReference type="EMBL" id="GL376560">
    <property type="status" value="NOT_ANNOTATED_CDS"/>
    <property type="molecule type" value="Genomic_DNA"/>
</dbReference>
<sequence length="64" mass="6976">MKAEFMRVFERMADLIVGNFAASFQNELRFMSEAGGSAVAQAMRAQSVPMQQAVKHTAGAIARL</sequence>
<dbReference type="AlphaFoldDB" id="K3WPV7"/>
<evidence type="ECO:0000313" key="2">
    <source>
        <dbReference type="Proteomes" id="UP000019132"/>
    </source>
</evidence>
<keyword evidence="2" id="KW-1185">Reference proteome</keyword>
<dbReference type="OMA" id="LRFMAEM"/>
<reference evidence="1" key="3">
    <citation type="submission" date="2015-02" db="UniProtKB">
        <authorList>
            <consortium name="EnsemblProtists"/>
        </authorList>
    </citation>
    <scope>IDENTIFICATION</scope>
    <source>
        <strain evidence="1">DAOM BR144</strain>
    </source>
</reference>
<dbReference type="VEuPathDB" id="FungiDB:PYU1_G006984"/>
<dbReference type="Proteomes" id="UP000019132">
    <property type="component" value="Unassembled WGS sequence"/>
</dbReference>
<protein>
    <submittedName>
        <fullName evidence="1">Uncharacterized protein</fullName>
    </submittedName>
</protein>
<reference evidence="2" key="1">
    <citation type="journal article" date="2010" name="Genome Biol.">
        <title>Genome sequence of the necrotrophic plant pathogen Pythium ultimum reveals original pathogenicity mechanisms and effector repertoire.</title>
        <authorList>
            <person name="Levesque C.A."/>
            <person name="Brouwer H."/>
            <person name="Cano L."/>
            <person name="Hamilton J.P."/>
            <person name="Holt C."/>
            <person name="Huitema E."/>
            <person name="Raffaele S."/>
            <person name="Robideau G.P."/>
            <person name="Thines M."/>
            <person name="Win J."/>
            <person name="Zerillo M.M."/>
            <person name="Beakes G.W."/>
            <person name="Boore J.L."/>
            <person name="Busam D."/>
            <person name="Dumas B."/>
            <person name="Ferriera S."/>
            <person name="Fuerstenberg S.I."/>
            <person name="Gachon C.M."/>
            <person name="Gaulin E."/>
            <person name="Govers F."/>
            <person name="Grenville-Briggs L."/>
            <person name="Horner N."/>
            <person name="Hostetler J."/>
            <person name="Jiang R.H."/>
            <person name="Johnson J."/>
            <person name="Krajaejun T."/>
            <person name="Lin H."/>
            <person name="Meijer H.J."/>
            <person name="Moore B."/>
            <person name="Morris P."/>
            <person name="Phuntmart V."/>
            <person name="Puiu D."/>
            <person name="Shetty J."/>
            <person name="Stajich J.E."/>
            <person name="Tripathy S."/>
            <person name="Wawra S."/>
            <person name="van West P."/>
            <person name="Whitty B.R."/>
            <person name="Coutinho P.M."/>
            <person name="Henrissat B."/>
            <person name="Martin F."/>
            <person name="Thomas P.D."/>
            <person name="Tyler B.M."/>
            <person name="De Vries R.P."/>
            <person name="Kamoun S."/>
            <person name="Yandell M."/>
            <person name="Tisserat N."/>
            <person name="Buell C.R."/>
        </authorList>
    </citation>
    <scope>NUCLEOTIDE SEQUENCE</scope>
    <source>
        <strain evidence="2">DAOM:BR144</strain>
    </source>
</reference>
<evidence type="ECO:0000313" key="1">
    <source>
        <dbReference type="EnsemblProtists" id="PYU1_T006999"/>
    </source>
</evidence>
<dbReference type="eggNOG" id="ENOG502RF5A">
    <property type="taxonomic scope" value="Eukaryota"/>
</dbReference>